<name>A0A518EUH8_9BACT</name>
<evidence type="ECO:0000256" key="2">
    <source>
        <dbReference type="SAM" id="SignalP"/>
    </source>
</evidence>
<dbReference type="Gene3D" id="3.40.630.20">
    <property type="entry name" value="Peptidase C15, pyroglutamyl peptidase I-like"/>
    <property type="match status" value="1"/>
</dbReference>
<gene>
    <name evidence="3" type="ORF">Poly30_32510</name>
</gene>
<evidence type="ECO:0000256" key="1">
    <source>
        <dbReference type="SAM" id="MobiDB-lite"/>
    </source>
</evidence>
<dbReference type="EMBL" id="CP036434">
    <property type="protein sequence ID" value="QDV07721.1"/>
    <property type="molecule type" value="Genomic_DNA"/>
</dbReference>
<sequence length="435" mass="46265" precursor="true">MLSIQRISPLALLLALSGTAAAAPQRAHATVTRSGPSPSSTERAAPAEPSEPWLGATDAVEARRGARPVILLTGYWPPTNESVRRFSQNPTKNPGGWVGSDWMGRGYDVVSYFPEFNNPNCSNCGKGFGDLEVDYQDTTADFARITDIHRPIAIITFSRGGAFREWEVESNQFNYSFWIDDFVAPRQPTPAPPDSTVASHATRLSALPMQEIVDDIDASGLGLNAFICYTQGGGGYLSEFIAYQGVWYQARHADPSQPDWCIAAGHIHVGAQIGWADASSAVDVSLTSLVDYLDQVRACPPIQPYCEGLANSVGTGAQLSAVGSPSLAENELRLLVQRVPDFAAGLVFYGPQTAMGTIGNGQLCVGGALTRLPIPVTANNLGVMRFPIDVTAAPLGIGPMAVTPGSSWHFQAWYRDSGAGAGSNTTNALSITFCP</sequence>
<organism evidence="3 4">
    <name type="scientific">Saltatorellus ferox</name>
    <dbReference type="NCBI Taxonomy" id="2528018"/>
    <lineage>
        <taxon>Bacteria</taxon>
        <taxon>Pseudomonadati</taxon>
        <taxon>Planctomycetota</taxon>
        <taxon>Planctomycetia</taxon>
        <taxon>Planctomycetia incertae sedis</taxon>
        <taxon>Saltatorellus</taxon>
    </lineage>
</organism>
<reference evidence="3 4" key="1">
    <citation type="submission" date="2019-02" db="EMBL/GenBank/DDBJ databases">
        <title>Deep-cultivation of Planctomycetes and their phenomic and genomic characterization uncovers novel biology.</title>
        <authorList>
            <person name="Wiegand S."/>
            <person name="Jogler M."/>
            <person name="Boedeker C."/>
            <person name="Pinto D."/>
            <person name="Vollmers J."/>
            <person name="Rivas-Marin E."/>
            <person name="Kohn T."/>
            <person name="Peeters S.H."/>
            <person name="Heuer A."/>
            <person name="Rast P."/>
            <person name="Oberbeckmann S."/>
            <person name="Bunk B."/>
            <person name="Jeske O."/>
            <person name="Meyerdierks A."/>
            <person name="Storesund J.E."/>
            <person name="Kallscheuer N."/>
            <person name="Luecker S."/>
            <person name="Lage O.M."/>
            <person name="Pohl T."/>
            <person name="Merkel B.J."/>
            <person name="Hornburger P."/>
            <person name="Mueller R.-W."/>
            <person name="Bruemmer F."/>
            <person name="Labrenz M."/>
            <person name="Spormann A.M."/>
            <person name="Op den Camp H."/>
            <person name="Overmann J."/>
            <person name="Amann R."/>
            <person name="Jetten M.S.M."/>
            <person name="Mascher T."/>
            <person name="Medema M.H."/>
            <person name="Devos D.P."/>
            <person name="Kaster A.-K."/>
            <person name="Ovreas L."/>
            <person name="Rohde M."/>
            <person name="Galperin M.Y."/>
            <person name="Jogler C."/>
        </authorList>
    </citation>
    <scope>NUCLEOTIDE SEQUENCE [LARGE SCALE GENOMIC DNA]</scope>
    <source>
        <strain evidence="3 4">Poly30</strain>
    </source>
</reference>
<feature type="region of interest" description="Disordered" evidence="1">
    <location>
        <begin position="25"/>
        <end position="54"/>
    </location>
</feature>
<dbReference type="Proteomes" id="UP000320390">
    <property type="component" value="Chromosome"/>
</dbReference>
<accession>A0A518EUH8</accession>
<proteinExistence type="predicted"/>
<dbReference type="SUPFAM" id="SSF53182">
    <property type="entry name" value="Pyrrolidone carboxyl peptidase (pyroglutamate aminopeptidase)"/>
    <property type="match status" value="1"/>
</dbReference>
<evidence type="ECO:0000313" key="4">
    <source>
        <dbReference type="Proteomes" id="UP000320390"/>
    </source>
</evidence>
<feature type="compositionally biased region" description="Polar residues" evidence="1">
    <location>
        <begin position="31"/>
        <end position="42"/>
    </location>
</feature>
<feature type="chain" id="PRO_5022114487" evidence="2">
    <location>
        <begin position="23"/>
        <end position="435"/>
    </location>
</feature>
<feature type="signal peptide" evidence="2">
    <location>
        <begin position="1"/>
        <end position="22"/>
    </location>
</feature>
<protein>
    <submittedName>
        <fullName evidence="3">Uncharacterized protein</fullName>
    </submittedName>
</protein>
<keyword evidence="4" id="KW-1185">Reference proteome</keyword>
<dbReference type="OrthoDB" id="280966at2"/>
<dbReference type="InterPro" id="IPR036440">
    <property type="entry name" value="Peptidase_C15-like_sf"/>
</dbReference>
<dbReference type="AlphaFoldDB" id="A0A518EUH8"/>
<evidence type="ECO:0000313" key="3">
    <source>
        <dbReference type="EMBL" id="QDV07721.1"/>
    </source>
</evidence>
<keyword evidence="2" id="KW-0732">Signal</keyword>
<dbReference type="RefSeq" id="WP_145199109.1">
    <property type="nucleotide sequence ID" value="NZ_CP036434.1"/>
</dbReference>